<evidence type="ECO:0000259" key="7">
    <source>
        <dbReference type="PROSITE" id="PS50928"/>
    </source>
</evidence>
<dbReference type="EMBL" id="VRMG01000001">
    <property type="protein sequence ID" value="TXN32833.1"/>
    <property type="molecule type" value="Genomic_DNA"/>
</dbReference>
<evidence type="ECO:0000256" key="4">
    <source>
        <dbReference type="ARBA" id="ARBA00022989"/>
    </source>
</evidence>
<dbReference type="Pfam" id="PF00528">
    <property type="entry name" value="BPD_transp_1"/>
    <property type="match status" value="1"/>
</dbReference>
<dbReference type="PROSITE" id="PS50928">
    <property type="entry name" value="ABC_TM1"/>
    <property type="match status" value="1"/>
</dbReference>
<dbReference type="SUPFAM" id="SSF161098">
    <property type="entry name" value="MetI-like"/>
    <property type="match status" value="1"/>
</dbReference>
<gene>
    <name evidence="8" type="ORF">FVP33_00240</name>
</gene>
<evidence type="ECO:0000256" key="3">
    <source>
        <dbReference type="ARBA" id="ARBA00022692"/>
    </source>
</evidence>
<keyword evidence="9" id="KW-1185">Reference proteome</keyword>
<comment type="caution">
    <text evidence="8">The sequence shown here is derived from an EMBL/GenBank/DDBJ whole genome shotgun (WGS) entry which is preliminary data.</text>
</comment>
<feature type="transmembrane region" description="Helical" evidence="6">
    <location>
        <begin position="143"/>
        <end position="167"/>
    </location>
</feature>
<dbReference type="RefSeq" id="WP_147781635.1">
    <property type="nucleotide sequence ID" value="NZ_VRMG01000001.1"/>
</dbReference>
<accession>A0A5C8UXJ7</accession>
<evidence type="ECO:0000256" key="6">
    <source>
        <dbReference type="RuleBase" id="RU363032"/>
    </source>
</evidence>
<dbReference type="PANTHER" id="PTHR30177:SF4">
    <property type="entry name" value="OSMOPROTECTANT IMPORT PERMEASE PROTEIN OSMW"/>
    <property type="match status" value="1"/>
</dbReference>
<dbReference type="PANTHER" id="PTHR30177">
    <property type="entry name" value="GLYCINE BETAINE/L-PROLINE TRANSPORT SYSTEM PERMEASE PROTEIN PROW"/>
    <property type="match status" value="1"/>
</dbReference>
<keyword evidence="4 6" id="KW-1133">Transmembrane helix</keyword>
<protein>
    <submittedName>
        <fullName evidence="8">ABC transporter permease</fullName>
    </submittedName>
</protein>
<feature type="domain" description="ABC transmembrane type-1" evidence="7">
    <location>
        <begin position="15"/>
        <end position="197"/>
    </location>
</feature>
<organism evidence="8 9">
    <name type="scientific">Lacisediminihabitans profunda</name>
    <dbReference type="NCBI Taxonomy" id="2594790"/>
    <lineage>
        <taxon>Bacteria</taxon>
        <taxon>Bacillati</taxon>
        <taxon>Actinomycetota</taxon>
        <taxon>Actinomycetes</taxon>
        <taxon>Micrococcales</taxon>
        <taxon>Microbacteriaceae</taxon>
        <taxon>Lacisediminihabitans</taxon>
    </lineage>
</organism>
<proteinExistence type="inferred from homology"/>
<dbReference type="InterPro" id="IPR000515">
    <property type="entry name" value="MetI-like"/>
</dbReference>
<feature type="transmembrane region" description="Helical" evidence="6">
    <location>
        <begin position="179"/>
        <end position="200"/>
    </location>
</feature>
<dbReference type="GO" id="GO:0031460">
    <property type="term" value="P:glycine betaine transport"/>
    <property type="evidence" value="ECO:0007669"/>
    <property type="project" value="TreeGrafter"/>
</dbReference>
<name>A0A5C8UXJ7_9MICO</name>
<evidence type="ECO:0000256" key="5">
    <source>
        <dbReference type="ARBA" id="ARBA00023136"/>
    </source>
</evidence>
<comment type="subcellular location">
    <subcellularLocation>
        <location evidence="6">Cell membrane</location>
        <topology evidence="6">Multi-pass membrane protein</topology>
    </subcellularLocation>
    <subcellularLocation>
        <location evidence="1">Membrane</location>
        <topology evidence="1">Multi-pass membrane protein</topology>
    </subcellularLocation>
</comment>
<keyword evidence="2 6" id="KW-0813">Transport</keyword>
<dbReference type="InterPro" id="IPR051204">
    <property type="entry name" value="ABC_transp_perm/SBD"/>
</dbReference>
<dbReference type="GO" id="GO:0055085">
    <property type="term" value="P:transmembrane transport"/>
    <property type="evidence" value="ECO:0007669"/>
    <property type="project" value="InterPro"/>
</dbReference>
<evidence type="ECO:0000256" key="2">
    <source>
        <dbReference type="ARBA" id="ARBA00022448"/>
    </source>
</evidence>
<evidence type="ECO:0000313" key="9">
    <source>
        <dbReference type="Proteomes" id="UP000321379"/>
    </source>
</evidence>
<sequence>MNWIVNNLPQVWQLTLQHLATSLPPIALSFVISVPIGWAANRFRWSRGFLLTVFALLYAVPSLPLFFVLPALIGTGLRDSVNVVIALTLYGVALMARSTADGLESVDPDIQLSATAMGFSGWTRFWRVELPLAGPVLLAGIRVVAVSTISLTTVGAVLGIPSLGILFTDGFQRGIVAEILTGIVVVIAIALLVDALLVQIGRLLMPWGRADATASTGRLDRRARRAAAA</sequence>
<dbReference type="AlphaFoldDB" id="A0A5C8UXJ7"/>
<keyword evidence="3 6" id="KW-0812">Transmembrane</keyword>
<dbReference type="GO" id="GO:0005886">
    <property type="term" value="C:plasma membrane"/>
    <property type="evidence" value="ECO:0007669"/>
    <property type="project" value="UniProtKB-SubCell"/>
</dbReference>
<dbReference type="InterPro" id="IPR035906">
    <property type="entry name" value="MetI-like_sf"/>
</dbReference>
<comment type="similarity">
    <text evidence="6">Belongs to the binding-protein-dependent transport system permease family.</text>
</comment>
<dbReference type="Gene3D" id="1.10.3720.10">
    <property type="entry name" value="MetI-like"/>
    <property type="match status" value="1"/>
</dbReference>
<reference evidence="8 9" key="1">
    <citation type="submission" date="2019-08" db="EMBL/GenBank/DDBJ databases">
        <title>Bacterial whole genome sequence for Glaciihabitans sp. CHu50b-6-2.</title>
        <authorList>
            <person name="Jin L."/>
        </authorList>
    </citation>
    <scope>NUCLEOTIDE SEQUENCE [LARGE SCALE GENOMIC DNA]</scope>
    <source>
        <strain evidence="8 9">CHu50b-6-2</strain>
    </source>
</reference>
<feature type="transmembrane region" description="Helical" evidence="6">
    <location>
        <begin position="48"/>
        <end position="73"/>
    </location>
</feature>
<feature type="transmembrane region" description="Helical" evidence="6">
    <location>
        <begin position="20"/>
        <end position="41"/>
    </location>
</feature>
<evidence type="ECO:0000256" key="1">
    <source>
        <dbReference type="ARBA" id="ARBA00004141"/>
    </source>
</evidence>
<dbReference type="CDD" id="cd06261">
    <property type="entry name" value="TM_PBP2"/>
    <property type="match status" value="1"/>
</dbReference>
<dbReference type="Proteomes" id="UP000321379">
    <property type="component" value="Unassembled WGS sequence"/>
</dbReference>
<keyword evidence="5 6" id="KW-0472">Membrane</keyword>
<evidence type="ECO:0000313" key="8">
    <source>
        <dbReference type="EMBL" id="TXN32833.1"/>
    </source>
</evidence>